<evidence type="ECO:0000313" key="1">
    <source>
        <dbReference type="EMBL" id="KAF9420777.1"/>
    </source>
</evidence>
<proteinExistence type="predicted"/>
<reference evidence="1" key="1">
    <citation type="submission" date="2020-08" db="EMBL/GenBank/DDBJ databases">
        <title>Spodoptera exigua strain:BAW_Kor-Di-RS1 Genome sequencing and assembly.</title>
        <authorList>
            <person name="Kim J."/>
            <person name="Nam H.Y."/>
            <person name="Kwon M."/>
            <person name="Choi J.H."/>
            <person name="Cho S.R."/>
            <person name="Kim G.-H."/>
        </authorList>
    </citation>
    <scope>NUCLEOTIDE SEQUENCE</scope>
    <source>
        <strain evidence="1">BAW_Kor-Di-RS1</strain>
        <tissue evidence="1">Whole-body</tissue>
    </source>
</reference>
<gene>
    <name evidence="1" type="ORF">HW555_003125</name>
</gene>
<sequence length="99" mass="11520">MLITKYTAILLESARSSEARNMAVSRSDAWSSSLDSSTGGRRPVRRRHFVYSRRVVHVMYFYYSQHKPDRIKFAQNDDQSQRTLGIHRMHRCSGIKGSK</sequence>
<dbReference type="EMBL" id="JACKWZ010000029">
    <property type="protein sequence ID" value="KAF9420777.1"/>
    <property type="molecule type" value="Genomic_DNA"/>
</dbReference>
<dbReference type="Proteomes" id="UP000648187">
    <property type="component" value="Unassembled WGS sequence"/>
</dbReference>
<accession>A0A835L8T7</accession>
<comment type="caution">
    <text evidence="1">The sequence shown here is derived from an EMBL/GenBank/DDBJ whole genome shotgun (WGS) entry which is preliminary data.</text>
</comment>
<dbReference type="AlphaFoldDB" id="A0A835L8T7"/>
<organism evidence="1 2">
    <name type="scientific">Spodoptera exigua</name>
    <name type="common">Beet armyworm</name>
    <name type="synonym">Noctua fulgens</name>
    <dbReference type="NCBI Taxonomy" id="7107"/>
    <lineage>
        <taxon>Eukaryota</taxon>
        <taxon>Metazoa</taxon>
        <taxon>Ecdysozoa</taxon>
        <taxon>Arthropoda</taxon>
        <taxon>Hexapoda</taxon>
        <taxon>Insecta</taxon>
        <taxon>Pterygota</taxon>
        <taxon>Neoptera</taxon>
        <taxon>Endopterygota</taxon>
        <taxon>Lepidoptera</taxon>
        <taxon>Glossata</taxon>
        <taxon>Ditrysia</taxon>
        <taxon>Noctuoidea</taxon>
        <taxon>Noctuidae</taxon>
        <taxon>Amphipyrinae</taxon>
        <taxon>Spodoptera</taxon>
    </lineage>
</organism>
<evidence type="ECO:0000313" key="2">
    <source>
        <dbReference type="Proteomes" id="UP000648187"/>
    </source>
</evidence>
<protein>
    <submittedName>
        <fullName evidence="1">Uncharacterized protein</fullName>
    </submittedName>
</protein>
<name>A0A835L8T7_SPOEX</name>
<keyword evidence="2" id="KW-1185">Reference proteome</keyword>